<protein>
    <submittedName>
        <fullName evidence="2">Uncharacterized protein</fullName>
    </submittedName>
</protein>
<organism evidence="2 3">
    <name type="scientific">Sporosarcina soli</name>
    <dbReference type="NCBI Taxonomy" id="334736"/>
    <lineage>
        <taxon>Bacteria</taxon>
        <taxon>Bacillati</taxon>
        <taxon>Bacillota</taxon>
        <taxon>Bacilli</taxon>
        <taxon>Bacillales</taxon>
        <taxon>Caryophanaceae</taxon>
        <taxon>Sporosarcina</taxon>
    </lineage>
</organism>
<accession>A0ABW0TIP3</accession>
<keyword evidence="1" id="KW-1133">Transmembrane helix</keyword>
<sequence length="150" mass="17152">MRKRLLTAVLSVILFAIIFSWFFFVPSSQREPNVYYFGFSETFVFVILYAGPVYLLAGFPLSIFIDKLVAKFHRTSKWKRYFFGLGLYSLAGTLVGALLLIILNQNANLSDVIPFSICCLVASNLYYHLLLLVSKIDLVLNNRCSFVQEE</sequence>
<feature type="transmembrane region" description="Helical" evidence="1">
    <location>
        <begin position="113"/>
        <end position="133"/>
    </location>
</feature>
<name>A0ABW0TIP3_9BACL</name>
<reference evidence="3" key="1">
    <citation type="journal article" date="2019" name="Int. J. Syst. Evol. Microbiol.">
        <title>The Global Catalogue of Microorganisms (GCM) 10K type strain sequencing project: providing services to taxonomists for standard genome sequencing and annotation.</title>
        <authorList>
            <consortium name="The Broad Institute Genomics Platform"/>
            <consortium name="The Broad Institute Genome Sequencing Center for Infectious Disease"/>
            <person name="Wu L."/>
            <person name="Ma J."/>
        </authorList>
    </citation>
    <scope>NUCLEOTIDE SEQUENCE [LARGE SCALE GENOMIC DNA]</scope>
    <source>
        <strain evidence="3">CGMCC 4.1434</strain>
    </source>
</reference>
<evidence type="ECO:0000313" key="3">
    <source>
        <dbReference type="Proteomes" id="UP001596109"/>
    </source>
</evidence>
<evidence type="ECO:0000313" key="2">
    <source>
        <dbReference type="EMBL" id="MFC5589255.1"/>
    </source>
</evidence>
<evidence type="ECO:0000256" key="1">
    <source>
        <dbReference type="SAM" id="Phobius"/>
    </source>
</evidence>
<keyword evidence="1" id="KW-0472">Membrane</keyword>
<feature type="transmembrane region" description="Helical" evidence="1">
    <location>
        <begin position="5"/>
        <end position="24"/>
    </location>
</feature>
<dbReference type="RefSeq" id="WP_381433624.1">
    <property type="nucleotide sequence ID" value="NZ_JBHSNO010000005.1"/>
</dbReference>
<feature type="transmembrane region" description="Helical" evidence="1">
    <location>
        <begin position="81"/>
        <end position="101"/>
    </location>
</feature>
<gene>
    <name evidence="2" type="ORF">ACFPRA_10170</name>
</gene>
<feature type="transmembrane region" description="Helical" evidence="1">
    <location>
        <begin position="44"/>
        <end position="69"/>
    </location>
</feature>
<comment type="caution">
    <text evidence="2">The sequence shown here is derived from an EMBL/GenBank/DDBJ whole genome shotgun (WGS) entry which is preliminary data.</text>
</comment>
<proteinExistence type="predicted"/>
<dbReference type="EMBL" id="JBHSNO010000005">
    <property type="protein sequence ID" value="MFC5589255.1"/>
    <property type="molecule type" value="Genomic_DNA"/>
</dbReference>
<keyword evidence="3" id="KW-1185">Reference proteome</keyword>
<dbReference type="Proteomes" id="UP001596109">
    <property type="component" value="Unassembled WGS sequence"/>
</dbReference>
<keyword evidence="1" id="KW-0812">Transmembrane</keyword>